<dbReference type="Pfam" id="PF00105">
    <property type="entry name" value="zf-C4"/>
    <property type="match status" value="1"/>
</dbReference>
<dbReference type="SMART" id="SM00399">
    <property type="entry name" value="ZnF_C4"/>
    <property type="match status" value="1"/>
</dbReference>
<dbReference type="PANTHER" id="PTHR48092">
    <property type="entry name" value="KNIRPS-RELATED PROTEIN-RELATED"/>
    <property type="match status" value="1"/>
</dbReference>
<comment type="subcellular location">
    <subcellularLocation>
        <location evidence="1">Nucleus</location>
    </subcellularLocation>
</comment>
<dbReference type="PRINTS" id="PR00047">
    <property type="entry name" value="STROIDFINGER"/>
</dbReference>
<dbReference type="InterPro" id="IPR050200">
    <property type="entry name" value="Nuclear_hormone_rcpt_NR3"/>
</dbReference>
<evidence type="ECO:0000256" key="5">
    <source>
        <dbReference type="ARBA" id="ARBA00023015"/>
    </source>
</evidence>
<dbReference type="Gene3D" id="3.30.50.10">
    <property type="entry name" value="Erythroid Transcription Factor GATA-1, subunit A"/>
    <property type="match status" value="1"/>
</dbReference>
<dbReference type="SMART" id="SM00430">
    <property type="entry name" value="HOLI"/>
    <property type="match status" value="1"/>
</dbReference>
<dbReference type="GO" id="GO:0005634">
    <property type="term" value="C:nucleus"/>
    <property type="evidence" value="ECO:0007669"/>
    <property type="project" value="UniProtKB-SubCell"/>
</dbReference>
<evidence type="ECO:0000259" key="11">
    <source>
        <dbReference type="PROSITE" id="PS51843"/>
    </source>
</evidence>
<dbReference type="GeneTree" id="ENSGT00940000157936"/>
<sequence length="348" mass="40104">PRASPHSPIVSGFKIIAYPLKNVFTYLFYFSDDRSDRRVCLICGDRATGLHYGITSCEGCKGFFKRSIFNKRVYKCIRDKKCTMSRKQRNRCQYCRLVKCLQMGMNRKGWSVFLYHCTHCTHNTQSIHFTVDPVQHIEMFLFVTSVDWSMILLRFSSCSQPLCAMTPSKLLALLCQLADELLFQQIMWIKQLPFFKEMLIRHYTCLLGASWHELVLLQALMSRDCQVLGDLCGIIENVTELQLFFSPSFPMSFTDTKGFSNVAHLEQLKKCYLNVCQEYTASQYPGQPTRFVDLMACLTMIHNISELSNICLNFGLAKKTPICFGALLCIILWTANQLRCPVTEPLCR</sequence>
<dbReference type="Ensembl" id="ENSCMIT00000023363.1">
    <property type="protein sequence ID" value="ENSCMIP00000022967.1"/>
    <property type="gene ID" value="ENSCMIG00000010306.1"/>
</dbReference>
<reference evidence="13" key="1">
    <citation type="journal article" date="2006" name="Science">
        <title>Ancient noncoding elements conserved in the human genome.</title>
        <authorList>
            <person name="Venkatesh B."/>
            <person name="Kirkness E.F."/>
            <person name="Loh Y.H."/>
            <person name="Halpern A.L."/>
            <person name="Lee A.P."/>
            <person name="Johnson J."/>
            <person name="Dandona N."/>
            <person name="Viswanathan L.D."/>
            <person name="Tay A."/>
            <person name="Venter J.C."/>
            <person name="Strausberg R.L."/>
            <person name="Brenner S."/>
        </authorList>
    </citation>
    <scope>NUCLEOTIDE SEQUENCE [LARGE SCALE GENOMIC DNA]</scope>
</reference>
<dbReference type="InterPro" id="IPR000536">
    <property type="entry name" value="Nucl_hrmn_rcpt_lig-bd"/>
</dbReference>
<dbReference type="Proteomes" id="UP000314986">
    <property type="component" value="Unassembled WGS sequence"/>
</dbReference>
<evidence type="ECO:0000256" key="3">
    <source>
        <dbReference type="ARBA" id="ARBA00022771"/>
    </source>
</evidence>
<evidence type="ECO:0000256" key="9">
    <source>
        <dbReference type="ARBA" id="ARBA00023242"/>
    </source>
</evidence>
<dbReference type="SUPFAM" id="SSF48508">
    <property type="entry name" value="Nuclear receptor ligand-binding domain"/>
    <property type="match status" value="1"/>
</dbReference>
<dbReference type="Gene3D" id="1.10.565.10">
    <property type="entry name" value="Retinoid X Receptor"/>
    <property type="match status" value="2"/>
</dbReference>
<keyword evidence="7" id="KW-0804">Transcription</keyword>
<dbReference type="InterPro" id="IPR013088">
    <property type="entry name" value="Znf_NHR/GATA"/>
</dbReference>
<reference evidence="13" key="3">
    <citation type="journal article" date="2014" name="Nature">
        <title>Elephant shark genome provides unique insights into gnathostome evolution.</title>
        <authorList>
            <consortium name="International Elephant Shark Genome Sequencing Consortium"/>
            <person name="Venkatesh B."/>
            <person name="Lee A.P."/>
            <person name="Ravi V."/>
            <person name="Maurya A.K."/>
            <person name="Lian M.M."/>
            <person name="Swann J.B."/>
            <person name="Ohta Y."/>
            <person name="Flajnik M.F."/>
            <person name="Sutoh Y."/>
            <person name="Kasahara M."/>
            <person name="Hoon S."/>
            <person name="Gangu V."/>
            <person name="Roy S.W."/>
            <person name="Irimia M."/>
            <person name="Korzh V."/>
            <person name="Kondrychyn I."/>
            <person name="Lim Z.W."/>
            <person name="Tay B.H."/>
            <person name="Tohari S."/>
            <person name="Kong K.W."/>
            <person name="Ho S."/>
            <person name="Lorente-Galdos B."/>
            <person name="Quilez J."/>
            <person name="Marques-Bonet T."/>
            <person name="Raney B.J."/>
            <person name="Ingham P.W."/>
            <person name="Tay A."/>
            <person name="Hillier L.W."/>
            <person name="Minx P."/>
            <person name="Boehm T."/>
            <person name="Wilson R.K."/>
            <person name="Brenner S."/>
            <person name="Warren W.C."/>
        </authorList>
    </citation>
    <scope>NUCLEOTIDE SEQUENCE [LARGE SCALE GENOMIC DNA]</scope>
</reference>
<dbReference type="PROSITE" id="PS51030">
    <property type="entry name" value="NUCLEAR_REC_DBD_2"/>
    <property type="match status" value="1"/>
</dbReference>
<feature type="domain" description="NR LBD" evidence="11">
    <location>
        <begin position="138"/>
        <end position="348"/>
    </location>
</feature>
<evidence type="ECO:0000256" key="4">
    <source>
        <dbReference type="ARBA" id="ARBA00022833"/>
    </source>
</evidence>
<feature type="domain" description="Nuclear receptor" evidence="10">
    <location>
        <begin position="37"/>
        <end position="112"/>
    </location>
</feature>
<reference evidence="12" key="4">
    <citation type="submission" date="2025-08" db="UniProtKB">
        <authorList>
            <consortium name="Ensembl"/>
        </authorList>
    </citation>
    <scope>IDENTIFICATION</scope>
</reference>
<name>A0A4W3I2M0_CALMI</name>
<keyword evidence="2" id="KW-0479">Metal-binding</keyword>
<keyword evidence="9" id="KW-0539">Nucleus</keyword>
<evidence type="ECO:0000256" key="6">
    <source>
        <dbReference type="ARBA" id="ARBA00023125"/>
    </source>
</evidence>
<keyword evidence="4" id="KW-0862">Zinc</keyword>
<evidence type="ECO:0000256" key="7">
    <source>
        <dbReference type="ARBA" id="ARBA00023163"/>
    </source>
</evidence>
<dbReference type="GO" id="GO:0043565">
    <property type="term" value="F:sequence-specific DNA binding"/>
    <property type="evidence" value="ECO:0007669"/>
    <property type="project" value="InterPro"/>
</dbReference>
<evidence type="ECO:0000256" key="1">
    <source>
        <dbReference type="ARBA" id="ARBA00004123"/>
    </source>
</evidence>
<keyword evidence="3" id="KW-0863">Zinc-finger</keyword>
<dbReference type="PROSITE" id="PS00031">
    <property type="entry name" value="NUCLEAR_REC_DBD_1"/>
    <property type="match status" value="1"/>
</dbReference>
<dbReference type="GO" id="GO:0003700">
    <property type="term" value="F:DNA-binding transcription factor activity"/>
    <property type="evidence" value="ECO:0007669"/>
    <property type="project" value="InterPro"/>
</dbReference>
<keyword evidence="5" id="KW-0805">Transcription regulation</keyword>
<dbReference type="SUPFAM" id="SSF57716">
    <property type="entry name" value="Glucocorticoid receptor-like (DNA-binding domain)"/>
    <property type="match status" value="1"/>
</dbReference>
<evidence type="ECO:0000256" key="2">
    <source>
        <dbReference type="ARBA" id="ARBA00022723"/>
    </source>
</evidence>
<reference evidence="12" key="5">
    <citation type="submission" date="2025-09" db="UniProtKB">
        <authorList>
            <consortium name="Ensembl"/>
        </authorList>
    </citation>
    <scope>IDENTIFICATION</scope>
</reference>
<dbReference type="FunFam" id="3.30.50.10:FF:000006">
    <property type="entry name" value="Nuclear receptor subfamily 5 group A member"/>
    <property type="match status" value="1"/>
</dbReference>
<dbReference type="GO" id="GO:0008270">
    <property type="term" value="F:zinc ion binding"/>
    <property type="evidence" value="ECO:0007669"/>
    <property type="project" value="UniProtKB-KW"/>
</dbReference>
<evidence type="ECO:0000313" key="13">
    <source>
        <dbReference type="Proteomes" id="UP000314986"/>
    </source>
</evidence>
<evidence type="ECO:0000256" key="8">
    <source>
        <dbReference type="ARBA" id="ARBA00023170"/>
    </source>
</evidence>
<protein>
    <submittedName>
        <fullName evidence="12">Nuclear receptor subfamily 6 group A member 1-like</fullName>
    </submittedName>
</protein>
<reference evidence="13" key="2">
    <citation type="journal article" date="2007" name="PLoS Biol.">
        <title>Survey sequencing and comparative analysis of the elephant shark (Callorhinchus milii) genome.</title>
        <authorList>
            <person name="Venkatesh B."/>
            <person name="Kirkness E.F."/>
            <person name="Loh Y.H."/>
            <person name="Halpern A.L."/>
            <person name="Lee A.P."/>
            <person name="Johnson J."/>
            <person name="Dandona N."/>
            <person name="Viswanathan L.D."/>
            <person name="Tay A."/>
            <person name="Venter J.C."/>
            <person name="Strausberg R.L."/>
            <person name="Brenner S."/>
        </authorList>
    </citation>
    <scope>NUCLEOTIDE SEQUENCE [LARGE SCALE GENOMIC DNA]</scope>
</reference>
<dbReference type="InterPro" id="IPR001628">
    <property type="entry name" value="Znf_hrmn_rcpt"/>
</dbReference>
<evidence type="ECO:0000313" key="12">
    <source>
        <dbReference type="Ensembl" id="ENSCMIP00000022967.1"/>
    </source>
</evidence>
<organism evidence="12 13">
    <name type="scientific">Callorhinchus milii</name>
    <name type="common">Ghost shark</name>
    <dbReference type="NCBI Taxonomy" id="7868"/>
    <lineage>
        <taxon>Eukaryota</taxon>
        <taxon>Metazoa</taxon>
        <taxon>Chordata</taxon>
        <taxon>Craniata</taxon>
        <taxon>Vertebrata</taxon>
        <taxon>Chondrichthyes</taxon>
        <taxon>Holocephali</taxon>
        <taxon>Chimaeriformes</taxon>
        <taxon>Callorhinchidae</taxon>
        <taxon>Callorhinchus</taxon>
    </lineage>
</organism>
<keyword evidence="8" id="KW-0675">Receptor</keyword>
<evidence type="ECO:0000259" key="10">
    <source>
        <dbReference type="PROSITE" id="PS51030"/>
    </source>
</evidence>
<dbReference type="PROSITE" id="PS51843">
    <property type="entry name" value="NR_LBD"/>
    <property type="match status" value="1"/>
</dbReference>
<keyword evidence="6" id="KW-0238">DNA-binding</keyword>
<keyword evidence="13" id="KW-1185">Reference proteome</keyword>
<accession>A0A4W3I2M0</accession>
<dbReference type="AlphaFoldDB" id="A0A4W3I2M0"/>
<dbReference type="InterPro" id="IPR035500">
    <property type="entry name" value="NHR-like_dom_sf"/>
</dbReference>
<proteinExistence type="predicted"/>